<evidence type="ECO:0000313" key="1">
    <source>
        <dbReference type="EMBL" id="CAF1929061.1"/>
    </source>
</evidence>
<gene>
    <name evidence="1" type="ORF">DARMORV10_C05P30780.1</name>
</gene>
<reference evidence="1" key="1">
    <citation type="submission" date="2021-01" db="EMBL/GenBank/DDBJ databases">
        <authorList>
            <consortium name="Genoscope - CEA"/>
            <person name="William W."/>
        </authorList>
    </citation>
    <scope>NUCLEOTIDE SEQUENCE</scope>
</reference>
<sequence>MSGAVGTHGKLICRYWIQCWHKLSLLPPFILKWPSSEGYGERLFVRR</sequence>
<accession>A0A816LFB5</accession>
<dbReference type="AlphaFoldDB" id="A0A816LFB5"/>
<protein>
    <submittedName>
        <fullName evidence="1">(rape) hypothetical protein</fullName>
    </submittedName>
</protein>
<dbReference type="EMBL" id="HG994369">
    <property type="protein sequence ID" value="CAF1929061.1"/>
    <property type="molecule type" value="Genomic_DNA"/>
</dbReference>
<proteinExistence type="predicted"/>
<dbReference type="Proteomes" id="UP001295469">
    <property type="component" value="Chromosome C05"/>
</dbReference>
<organism evidence="1">
    <name type="scientific">Brassica napus</name>
    <name type="common">Rape</name>
    <dbReference type="NCBI Taxonomy" id="3708"/>
    <lineage>
        <taxon>Eukaryota</taxon>
        <taxon>Viridiplantae</taxon>
        <taxon>Streptophyta</taxon>
        <taxon>Embryophyta</taxon>
        <taxon>Tracheophyta</taxon>
        <taxon>Spermatophyta</taxon>
        <taxon>Magnoliopsida</taxon>
        <taxon>eudicotyledons</taxon>
        <taxon>Gunneridae</taxon>
        <taxon>Pentapetalae</taxon>
        <taxon>rosids</taxon>
        <taxon>malvids</taxon>
        <taxon>Brassicales</taxon>
        <taxon>Brassicaceae</taxon>
        <taxon>Brassiceae</taxon>
        <taxon>Brassica</taxon>
    </lineage>
</organism>
<name>A0A816LFB5_BRANA</name>